<dbReference type="EMBL" id="LJKA01000042">
    <property type="protein sequence ID" value="KZD34425.1"/>
    <property type="molecule type" value="Genomic_DNA"/>
</dbReference>
<sequence>MNLLTITFIHIESYSKGAEIMKTKYRFMISSFAACAYMIWYLV</sequence>
<accession>A0A164F1K6</accession>
<keyword evidence="1" id="KW-0812">Transmembrane</keyword>
<evidence type="ECO:0000256" key="1">
    <source>
        <dbReference type="SAM" id="Phobius"/>
    </source>
</evidence>
<proteinExistence type="predicted"/>
<dbReference type="PATRIC" id="fig|1396.539.peg.87"/>
<evidence type="ECO:0000313" key="3">
    <source>
        <dbReference type="Proteomes" id="UP000076501"/>
    </source>
</evidence>
<dbReference type="Proteomes" id="UP000076501">
    <property type="component" value="Unassembled WGS sequence"/>
</dbReference>
<keyword evidence="1" id="KW-1133">Transmembrane helix</keyword>
<gene>
    <name evidence="2" type="ORF">B4082_2719</name>
</gene>
<comment type="caution">
    <text evidence="2">The sequence shown here is derived from an EMBL/GenBank/DDBJ whole genome shotgun (WGS) entry which is preliminary data.</text>
</comment>
<keyword evidence="1" id="KW-0472">Membrane</keyword>
<organism evidence="2 3">
    <name type="scientific">Bacillus cereus</name>
    <dbReference type="NCBI Taxonomy" id="1396"/>
    <lineage>
        <taxon>Bacteria</taxon>
        <taxon>Bacillati</taxon>
        <taxon>Bacillota</taxon>
        <taxon>Bacilli</taxon>
        <taxon>Bacillales</taxon>
        <taxon>Bacillaceae</taxon>
        <taxon>Bacillus</taxon>
        <taxon>Bacillus cereus group</taxon>
    </lineage>
</organism>
<protein>
    <submittedName>
        <fullName evidence="2">Uncharacterized protein</fullName>
    </submittedName>
</protein>
<evidence type="ECO:0000313" key="2">
    <source>
        <dbReference type="EMBL" id="KZD34425.1"/>
    </source>
</evidence>
<name>A0A164F1K6_BACCE</name>
<feature type="transmembrane region" description="Helical" evidence="1">
    <location>
        <begin position="25"/>
        <end position="42"/>
    </location>
</feature>
<reference evidence="2 3" key="1">
    <citation type="submission" date="2015-09" db="EMBL/GenBank/DDBJ databases">
        <title>Bacillus cereus food isolates.</title>
        <authorList>
            <person name="Boekhorst J."/>
        </authorList>
    </citation>
    <scope>NUCLEOTIDE SEQUENCE [LARGE SCALE GENOMIC DNA]</scope>
    <source>
        <strain evidence="2 3">B4082</strain>
    </source>
</reference>
<dbReference type="AlphaFoldDB" id="A0A164F1K6"/>